<accession>A0A3N4JNF5</accession>
<keyword evidence="3" id="KW-1185">Reference proteome</keyword>
<reference evidence="2 3" key="1">
    <citation type="journal article" date="2018" name="Nat. Ecol. Evol.">
        <title>Pezizomycetes genomes reveal the molecular basis of ectomycorrhizal truffle lifestyle.</title>
        <authorList>
            <person name="Murat C."/>
            <person name="Payen T."/>
            <person name="Noel B."/>
            <person name="Kuo A."/>
            <person name="Morin E."/>
            <person name="Chen J."/>
            <person name="Kohler A."/>
            <person name="Krizsan K."/>
            <person name="Balestrini R."/>
            <person name="Da Silva C."/>
            <person name="Montanini B."/>
            <person name="Hainaut M."/>
            <person name="Levati E."/>
            <person name="Barry K.W."/>
            <person name="Belfiori B."/>
            <person name="Cichocki N."/>
            <person name="Clum A."/>
            <person name="Dockter R.B."/>
            <person name="Fauchery L."/>
            <person name="Guy J."/>
            <person name="Iotti M."/>
            <person name="Le Tacon F."/>
            <person name="Lindquist E.A."/>
            <person name="Lipzen A."/>
            <person name="Malagnac F."/>
            <person name="Mello A."/>
            <person name="Molinier V."/>
            <person name="Miyauchi S."/>
            <person name="Poulain J."/>
            <person name="Riccioni C."/>
            <person name="Rubini A."/>
            <person name="Sitrit Y."/>
            <person name="Splivallo R."/>
            <person name="Traeger S."/>
            <person name="Wang M."/>
            <person name="Zifcakova L."/>
            <person name="Wipf D."/>
            <person name="Zambonelli A."/>
            <person name="Paolocci F."/>
            <person name="Nowrousian M."/>
            <person name="Ottonello S."/>
            <person name="Baldrian P."/>
            <person name="Spatafora J.W."/>
            <person name="Henrissat B."/>
            <person name="Nagy L.G."/>
            <person name="Aury J.M."/>
            <person name="Wincker P."/>
            <person name="Grigoriev I.V."/>
            <person name="Bonfante P."/>
            <person name="Martin F.M."/>
        </authorList>
    </citation>
    <scope>NUCLEOTIDE SEQUENCE [LARGE SCALE GENOMIC DNA]</scope>
    <source>
        <strain evidence="2 3">120613-1</strain>
    </source>
</reference>
<gene>
    <name evidence="1" type="ORF">L873DRAFT_880662</name>
    <name evidence="2" type="ORF">L873DRAFT_881315</name>
</gene>
<dbReference type="Proteomes" id="UP000276215">
    <property type="component" value="Unassembled WGS sequence"/>
</dbReference>
<protein>
    <submittedName>
        <fullName evidence="2">Uncharacterized protein</fullName>
    </submittedName>
</protein>
<name>A0A3N4JNF5_9PEZI</name>
<evidence type="ECO:0000313" key="1">
    <source>
        <dbReference type="EMBL" id="RPA99751.1"/>
    </source>
</evidence>
<evidence type="ECO:0000313" key="3">
    <source>
        <dbReference type="Proteomes" id="UP000276215"/>
    </source>
</evidence>
<evidence type="ECO:0000313" key="2">
    <source>
        <dbReference type="EMBL" id="RPA99769.1"/>
    </source>
</evidence>
<dbReference type="EMBL" id="ML120385">
    <property type="protein sequence ID" value="RPA99769.1"/>
    <property type="molecule type" value="Genomic_DNA"/>
</dbReference>
<dbReference type="AlphaFoldDB" id="A0A3N4JNF5"/>
<sequence length="67" mass="7428">MRLITFDATLSKDVAGVAALNSRNIRLQNLMQHSQPFSPSVFGVGRDRVQLIVCLFGGARTDYTPEF</sequence>
<dbReference type="EMBL" id="ML120385">
    <property type="protein sequence ID" value="RPA99751.1"/>
    <property type="molecule type" value="Genomic_DNA"/>
</dbReference>
<organism evidence="2 3">
    <name type="scientific">Choiromyces venosus 120613-1</name>
    <dbReference type="NCBI Taxonomy" id="1336337"/>
    <lineage>
        <taxon>Eukaryota</taxon>
        <taxon>Fungi</taxon>
        <taxon>Dikarya</taxon>
        <taxon>Ascomycota</taxon>
        <taxon>Pezizomycotina</taxon>
        <taxon>Pezizomycetes</taxon>
        <taxon>Pezizales</taxon>
        <taxon>Tuberaceae</taxon>
        <taxon>Choiromyces</taxon>
    </lineage>
</organism>
<proteinExistence type="predicted"/>